<evidence type="ECO:0000256" key="2">
    <source>
        <dbReference type="ARBA" id="ARBA00010945"/>
    </source>
</evidence>
<dbReference type="InterPro" id="IPR024728">
    <property type="entry name" value="PolY_HhH_motif"/>
</dbReference>
<dbReference type="PROSITE" id="PS50173">
    <property type="entry name" value="UMUC"/>
    <property type="match status" value="1"/>
</dbReference>
<dbReference type="EMBL" id="CAANCB010000003">
    <property type="protein sequence ID" value="VKB55069.1"/>
    <property type="molecule type" value="Genomic_DNA"/>
</dbReference>
<dbReference type="SUPFAM" id="SSF56672">
    <property type="entry name" value="DNA/RNA polymerases"/>
    <property type="match status" value="1"/>
</dbReference>
<feature type="domain" description="UmuC" evidence="16">
    <location>
        <begin position="48"/>
        <end position="232"/>
    </location>
</feature>
<evidence type="ECO:0000259" key="16">
    <source>
        <dbReference type="PROSITE" id="PS50173"/>
    </source>
</evidence>
<dbReference type="InterPro" id="IPR022880">
    <property type="entry name" value="DNApol_IV"/>
</dbReference>
<dbReference type="EC" id="2.7.7.7" evidence="15"/>
<dbReference type="SUPFAM" id="SSF100879">
    <property type="entry name" value="Lesion bypass DNA polymerase (Y-family), little finger domain"/>
    <property type="match status" value="1"/>
</dbReference>
<dbReference type="Proteomes" id="UP000358702">
    <property type="component" value="Unassembled WGS sequence"/>
</dbReference>
<evidence type="ECO:0000256" key="4">
    <source>
        <dbReference type="ARBA" id="ARBA00022490"/>
    </source>
</evidence>
<dbReference type="InterPro" id="IPR017961">
    <property type="entry name" value="DNA_pol_Y-fam_little_finger"/>
</dbReference>
<evidence type="ECO:0000256" key="3">
    <source>
        <dbReference type="ARBA" id="ARBA00022457"/>
    </source>
</evidence>
<evidence type="ECO:0000256" key="1">
    <source>
        <dbReference type="ARBA" id="ARBA00004496"/>
    </source>
</evidence>
<dbReference type="InterPro" id="IPR043502">
    <property type="entry name" value="DNA/RNA_pol_sf"/>
</dbReference>
<gene>
    <name evidence="18" type="primary">dinP</name>
    <name evidence="15" type="synonym">dinB</name>
    <name evidence="18" type="ORF">SAMEA2341552_02090</name>
    <name evidence="19" type="ORF">SAMEA3208858_00784</name>
    <name evidence="17" type="ORF">SAMEA3353631_00748</name>
</gene>
<keyword evidence="9 15" id="KW-0227">DNA damage</keyword>
<feature type="binding site" evidence="15">
    <location>
        <position position="52"/>
    </location>
    <ligand>
        <name>Mg(2+)</name>
        <dbReference type="ChEBI" id="CHEBI:18420"/>
    </ligand>
</feature>
<dbReference type="GO" id="GO:0009432">
    <property type="term" value="P:SOS response"/>
    <property type="evidence" value="ECO:0007669"/>
    <property type="project" value="TreeGrafter"/>
</dbReference>
<dbReference type="InterPro" id="IPR036775">
    <property type="entry name" value="DNA_pol_Y-fam_lit_finger_sf"/>
</dbReference>
<evidence type="ECO:0000313" key="19">
    <source>
        <dbReference type="EMBL" id="VNP91663.1"/>
    </source>
</evidence>
<dbReference type="EMBL" id="CAATHI010000006">
    <property type="protein sequence ID" value="VNP91663.1"/>
    <property type="molecule type" value="Genomic_DNA"/>
</dbReference>
<evidence type="ECO:0000256" key="15">
    <source>
        <dbReference type="HAMAP-Rule" id="MF_01113"/>
    </source>
</evidence>
<evidence type="ECO:0000256" key="6">
    <source>
        <dbReference type="ARBA" id="ARBA00022695"/>
    </source>
</evidence>
<dbReference type="GO" id="GO:0006261">
    <property type="term" value="P:DNA-templated DNA replication"/>
    <property type="evidence" value="ECO:0007669"/>
    <property type="project" value="UniProtKB-UniRule"/>
</dbReference>
<keyword evidence="8 15" id="KW-0479">Metal-binding</keyword>
<reference evidence="18 20" key="1">
    <citation type="submission" date="2019-04" db="EMBL/GenBank/DDBJ databases">
        <authorList>
            <consortium name="Pathogen Informatics"/>
        </authorList>
    </citation>
    <scope>NUCLEOTIDE SEQUENCE</scope>
    <source>
        <strain evidence="18 20">GPSC21</strain>
    </source>
</reference>
<comment type="catalytic activity">
    <reaction evidence="14 15">
        <text>DNA(n) + a 2'-deoxyribonucleoside 5'-triphosphate = DNA(n+1) + diphosphate</text>
        <dbReference type="Rhea" id="RHEA:22508"/>
        <dbReference type="Rhea" id="RHEA-COMP:17339"/>
        <dbReference type="Rhea" id="RHEA-COMP:17340"/>
        <dbReference type="ChEBI" id="CHEBI:33019"/>
        <dbReference type="ChEBI" id="CHEBI:61560"/>
        <dbReference type="ChEBI" id="CHEBI:173112"/>
        <dbReference type="EC" id="2.7.7.7"/>
    </reaction>
</comment>
<keyword evidence="5 15" id="KW-0808">Transferase</keyword>
<evidence type="ECO:0000313" key="17">
    <source>
        <dbReference type="EMBL" id="VKB55069.1"/>
    </source>
</evidence>
<dbReference type="GO" id="GO:0000287">
    <property type="term" value="F:magnesium ion binding"/>
    <property type="evidence" value="ECO:0007669"/>
    <property type="project" value="UniProtKB-UniRule"/>
</dbReference>
<evidence type="ECO:0000256" key="13">
    <source>
        <dbReference type="ARBA" id="ARBA00023204"/>
    </source>
</evidence>
<evidence type="ECO:0000256" key="10">
    <source>
        <dbReference type="ARBA" id="ARBA00022842"/>
    </source>
</evidence>
<evidence type="ECO:0000256" key="11">
    <source>
        <dbReference type="ARBA" id="ARBA00022932"/>
    </source>
</evidence>
<evidence type="ECO:0000313" key="20">
    <source>
        <dbReference type="Proteomes" id="UP000358702"/>
    </source>
</evidence>
<dbReference type="PANTHER" id="PTHR11076:SF33">
    <property type="entry name" value="DNA POLYMERASE KAPPA"/>
    <property type="match status" value="1"/>
</dbReference>
<comment type="cofactor">
    <cofactor evidence="15">
        <name>Mg(2+)</name>
        <dbReference type="ChEBI" id="CHEBI:18420"/>
    </cofactor>
    <text evidence="15">Binds 2 magnesium ions per subunit.</text>
</comment>
<dbReference type="AlphaFoldDB" id="A0A4J1SUK0"/>
<dbReference type="Gene3D" id="3.30.70.270">
    <property type="match status" value="1"/>
</dbReference>
<dbReference type="Gene3D" id="3.30.1490.100">
    <property type="entry name" value="DNA polymerase, Y-family, little finger domain"/>
    <property type="match status" value="1"/>
</dbReference>
<dbReference type="Pfam" id="PF00817">
    <property type="entry name" value="IMS"/>
    <property type="match status" value="1"/>
</dbReference>
<feature type="active site" evidence="15">
    <location>
        <position position="151"/>
    </location>
</feature>
<evidence type="ECO:0000256" key="5">
    <source>
        <dbReference type="ARBA" id="ARBA00022679"/>
    </source>
</evidence>
<dbReference type="GO" id="GO:0003887">
    <property type="term" value="F:DNA-directed DNA polymerase activity"/>
    <property type="evidence" value="ECO:0007669"/>
    <property type="project" value="UniProtKB-UniRule"/>
</dbReference>
<dbReference type="InterPro" id="IPR001126">
    <property type="entry name" value="UmuC"/>
</dbReference>
<dbReference type="GO" id="GO:0006281">
    <property type="term" value="P:DNA repair"/>
    <property type="evidence" value="ECO:0007669"/>
    <property type="project" value="UniProtKB-UniRule"/>
</dbReference>
<dbReference type="Gene3D" id="1.10.150.20">
    <property type="entry name" value="5' to 3' exonuclease, C-terminal subdomain"/>
    <property type="match status" value="1"/>
</dbReference>
<keyword evidence="4 15" id="KW-0963">Cytoplasm</keyword>
<accession>A0A4J1SUK0</accession>
<keyword evidence="6 15" id="KW-0548">Nucleotidyltransferase</keyword>
<dbReference type="Pfam" id="PF11799">
    <property type="entry name" value="IMS_C"/>
    <property type="match status" value="1"/>
</dbReference>
<proteinExistence type="inferred from homology"/>
<evidence type="ECO:0000256" key="12">
    <source>
        <dbReference type="ARBA" id="ARBA00023125"/>
    </source>
</evidence>
<keyword evidence="13 15" id="KW-0234">DNA repair</keyword>
<evidence type="ECO:0000256" key="9">
    <source>
        <dbReference type="ARBA" id="ARBA00022763"/>
    </source>
</evidence>
<name>A0A4J1SUK0_STREE</name>
<dbReference type="GO" id="GO:0042276">
    <property type="term" value="P:error-prone translesion synthesis"/>
    <property type="evidence" value="ECO:0007669"/>
    <property type="project" value="TreeGrafter"/>
</dbReference>
<comment type="similarity">
    <text evidence="2 15">Belongs to the DNA polymerase type-Y family.</text>
</comment>
<dbReference type="GO" id="GO:0003684">
    <property type="term" value="F:damaged DNA binding"/>
    <property type="evidence" value="ECO:0007669"/>
    <property type="project" value="InterPro"/>
</dbReference>
<comment type="subcellular location">
    <subcellularLocation>
        <location evidence="1 15">Cytoplasm</location>
    </subcellularLocation>
</comment>
<keyword evidence="11 15" id="KW-0239">DNA-directed DNA polymerase</keyword>
<dbReference type="NCBIfam" id="NF002677">
    <property type="entry name" value="PRK02406.1"/>
    <property type="match status" value="1"/>
</dbReference>
<keyword evidence="12 15" id="KW-0238">DNA-binding</keyword>
<dbReference type="EMBL" id="CAATFU010000029">
    <property type="protein sequence ID" value="VNP24031.1"/>
    <property type="molecule type" value="Genomic_DNA"/>
</dbReference>
<dbReference type="CDD" id="cd03586">
    <property type="entry name" value="PolY_Pol_IV_kappa"/>
    <property type="match status" value="1"/>
</dbReference>
<dbReference type="PANTHER" id="PTHR11076">
    <property type="entry name" value="DNA REPAIR POLYMERASE UMUC / TRANSFERASE FAMILY MEMBER"/>
    <property type="match status" value="1"/>
</dbReference>
<dbReference type="Pfam" id="PF11798">
    <property type="entry name" value="IMS_HHH"/>
    <property type="match status" value="1"/>
</dbReference>
<dbReference type="FunFam" id="3.40.1170.60:FF:000001">
    <property type="entry name" value="DNA polymerase IV"/>
    <property type="match status" value="1"/>
</dbReference>
<evidence type="ECO:0000256" key="14">
    <source>
        <dbReference type="ARBA" id="ARBA00049244"/>
    </source>
</evidence>
<keyword evidence="3 15" id="KW-0515">Mutator protein</keyword>
<evidence type="ECO:0000313" key="18">
    <source>
        <dbReference type="EMBL" id="VNP24031.1"/>
    </source>
</evidence>
<keyword evidence="7 15" id="KW-0235">DNA replication</keyword>
<sequence>MKKNLGIFSKKNAVIKWHCTNEFFTLEEYIKVLGMLIFPLLNDLSRKIIHIDMDAFFAAVEIKDNPKLRGKPVIIGSDPRQTGGRGVVSTCSYEARAFGVHSAMSSKEAYERCPQAVFISGNYEKYKAVGLQIRAIFKRYTDLIEPMSIDEAYLDVTENKLGIKSAVKIARLIQKDIWQELHLTASAGISYNKFLAKMASDYQKPHGLTVILPEQAENFLKQMDISKFHGVGKKTVERLHQMGVFTGADLLEVPEVTLIDRFGRLGYDLYRKARGIHNSPVKSNRIRKSIGKEKTYGKILRAEEDIKKELTLLSEKVALNLHQQEKAGKIVILKIRYEDFSTLTKRKSLAQKTQDASQISQIALQLYEELSEKERGVRLLGITLTGF</sequence>
<dbReference type="GO" id="GO:0005829">
    <property type="term" value="C:cytosol"/>
    <property type="evidence" value="ECO:0007669"/>
    <property type="project" value="TreeGrafter"/>
</dbReference>
<dbReference type="Gene3D" id="3.40.1170.60">
    <property type="match status" value="1"/>
</dbReference>
<dbReference type="InterPro" id="IPR050116">
    <property type="entry name" value="DNA_polymerase-Y"/>
</dbReference>
<keyword evidence="10 15" id="KW-0460">Magnesium</keyword>
<comment type="function">
    <text evidence="15">Poorly processive, error-prone DNA polymerase involved in untargeted mutagenesis. Copies undamaged DNA at stalled replication forks, which arise in vivo from mismatched or misaligned primer ends. These misaligned primers can be extended by PolIV. Exhibits no 3'-5' exonuclease (proofreading) activity. May be involved in translesional synthesis, in conjunction with the beta clamp from PolIII.</text>
</comment>
<evidence type="ECO:0000256" key="7">
    <source>
        <dbReference type="ARBA" id="ARBA00022705"/>
    </source>
</evidence>
<organism evidence="18">
    <name type="scientific">Streptococcus pneumoniae</name>
    <dbReference type="NCBI Taxonomy" id="1313"/>
    <lineage>
        <taxon>Bacteria</taxon>
        <taxon>Bacillati</taxon>
        <taxon>Bacillota</taxon>
        <taxon>Bacilli</taxon>
        <taxon>Lactobacillales</taxon>
        <taxon>Streptococcaceae</taxon>
        <taxon>Streptococcus</taxon>
    </lineage>
</organism>
<feature type="site" description="Substrate discrimination" evidence="15">
    <location>
        <position position="57"/>
    </location>
</feature>
<dbReference type="HAMAP" id="MF_01113">
    <property type="entry name" value="DNApol_IV"/>
    <property type="match status" value="1"/>
</dbReference>
<dbReference type="InterPro" id="IPR043128">
    <property type="entry name" value="Rev_trsase/Diguanyl_cyclase"/>
</dbReference>
<evidence type="ECO:0000256" key="8">
    <source>
        <dbReference type="ARBA" id="ARBA00022723"/>
    </source>
</evidence>
<feature type="binding site" evidence="15">
    <location>
        <position position="150"/>
    </location>
    <ligand>
        <name>Mg(2+)</name>
        <dbReference type="ChEBI" id="CHEBI:18420"/>
    </ligand>
</feature>
<protein>
    <recommendedName>
        <fullName evidence="15">DNA polymerase IV</fullName>
        <shortName evidence="15">Pol IV</shortName>
        <ecNumber evidence="15">2.7.7.7</ecNumber>
    </recommendedName>
</protein>
<comment type="subunit">
    <text evidence="15">Monomer.</text>
</comment>